<accession>A0ABP0GVQ3</accession>
<name>A0ABP0GVQ3_CLALP</name>
<gene>
    <name evidence="1" type="ORF">CVLEPA_LOCUS29018</name>
</gene>
<sequence length="185" mass="21628">MPTVEIGPFFINDMSHDTDQNVTYLIKRCPKKNGYLLTAKVPKAFQTTTEYFEVDLFQKFYVREHNVVFEVTKIRRNGTVVRAQRIKAFVGHVTEVEIGPFLISLSHDTDQNVTYLVKRCPKKNGYLLTTKVPKAFQTSTEYFEVDRFQKFYVREHNVVFEVTKIRRNGTVVRAQRIKVFVGHVT</sequence>
<proteinExistence type="predicted"/>
<keyword evidence="2" id="KW-1185">Reference proteome</keyword>
<dbReference type="EMBL" id="CAWYQH010000152">
    <property type="protein sequence ID" value="CAK8695796.1"/>
    <property type="molecule type" value="Genomic_DNA"/>
</dbReference>
<reference evidence="1 2" key="1">
    <citation type="submission" date="2024-02" db="EMBL/GenBank/DDBJ databases">
        <authorList>
            <person name="Daric V."/>
            <person name="Darras S."/>
        </authorList>
    </citation>
    <scope>NUCLEOTIDE SEQUENCE [LARGE SCALE GENOMIC DNA]</scope>
</reference>
<comment type="caution">
    <text evidence="1">The sequence shown here is derived from an EMBL/GenBank/DDBJ whole genome shotgun (WGS) entry which is preliminary data.</text>
</comment>
<dbReference type="Proteomes" id="UP001642483">
    <property type="component" value="Unassembled WGS sequence"/>
</dbReference>
<protein>
    <submittedName>
        <fullName evidence="1">Uncharacterized protein</fullName>
    </submittedName>
</protein>
<organism evidence="1 2">
    <name type="scientific">Clavelina lepadiformis</name>
    <name type="common">Light-bulb sea squirt</name>
    <name type="synonym">Ascidia lepadiformis</name>
    <dbReference type="NCBI Taxonomy" id="159417"/>
    <lineage>
        <taxon>Eukaryota</taxon>
        <taxon>Metazoa</taxon>
        <taxon>Chordata</taxon>
        <taxon>Tunicata</taxon>
        <taxon>Ascidiacea</taxon>
        <taxon>Aplousobranchia</taxon>
        <taxon>Clavelinidae</taxon>
        <taxon>Clavelina</taxon>
    </lineage>
</organism>
<evidence type="ECO:0000313" key="2">
    <source>
        <dbReference type="Proteomes" id="UP001642483"/>
    </source>
</evidence>
<evidence type="ECO:0000313" key="1">
    <source>
        <dbReference type="EMBL" id="CAK8695796.1"/>
    </source>
</evidence>